<dbReference type="OrthoDB" id="7619808at2"/>
<keyword evidence="2" id="KW-1185">Reference proteome</keyword>
<name>M9RMH6_9RHOB</name>
<dbReference type="Proteomes" id="UP000004688">
    <property type="component" value="Chromosome"/>
</dbReference>
<gene>
    <name evidence="1" type="ORF">OA238_c07620</name>
</gene>
<accession>M9RMH6</accession>
<dbReference type="HOGENOM" id="CLU_2974917_0_0_5"/>
<protein>
    <recommendedName>
        <fullName evidence="3">YdhG-like domain-containing protein</fullName>
    </recommendedName>
</protein>
<dbReference type="AlphaFoldDB" id="M9RMH6"/>
<sequence>MIAYADHVAVEFSKSTDLDYPSGMLDGTGKARRHIKLHGVDDITLKNVAGFLDQALRV</sequence>
<dbReference type="KEGG" id="oar:OA238_c07620"/>
<dbReference type="eggNOG" id="COG5649">
    <property type="taxonomic scope" value="Bacteria"/>
</dbReference>
<evidence type="ECO:0000313" key="2">
    <source>
        <dbReference type="Proteomes" id="UP000004688"/>
    </source>
</evidence>
<dbReference type="EMBL" id="CP003742">
    <property type="protein sequence ID" value="AGI70980.1"/>
    <property type="molecule type" value="Genomic_DNA"/>
</dbReference>
<dbReference type="RefSeq" id="WP_015494208.1">
    <property type="nucleotide sequence ID" value="NC_020908.1"/>
</dbReference>
<reference evidence="1 2" key="1">
    <citation type="journal article" date="2013" name="PLoS ONE">
        <title>Poles Apart: Arctic and Antarctic Octadecabacter strains Share High Genome Plasticity and a New Type of Xanthorhodopsin.</title>
        <authorList>
            <person name="Vollmers J."/>
            <person name="Voget S."/>
            <person name="Dietrich S."/>
            <person name="Gollnow K."/>
            <person name="Smits M."/>
            <person name="Meyer K."/>
            <person name="Brinkhoff T."/>
            <person name="Simon M."/>
            <person name="Daniel R."/>
        </authorList>
    </citation>
    <scope>NUCLEOTIDE SEQUENCE [LARGE SCALE GENOMIC DNA]</scope>
    <source>
        <strain evidence="1 2">238</strain>
    </source>
</reference>
<organism evidence="1 2">
    <name type="scientific">Octadecabacter arcticus 238</name>
    <dbReference type="NCBI Taxonomy" id="391616"/>
    <lineage>
        <taxon>Bacteria</taxon>
        <taxon>Pseudomonadati</taxon>
        <taxon>Pseudomonadota</taxon>
        <taxon>Alphaproteobacteria</taxon>
        <taxon>Rhodobacterales</taxon>
        <taxon>Roseobacteraceae</taxon>
        <taxon>Octadecabacter</taxon>
    </lineage>
</organism>
<evidence type="ECO:0000313" key="1">
    <source>
        <dbReference type="EMBL" id="AGI70980.1"/>
    </source>
</evidence>
<proteinExistence type="predicted"/>
<evidence type="ECO:0008006" key="3">
    <source>
        <dbReference type="Google" id="ProtNLM"/>
    </source>
</evidence>